<comment type="caution">
    <text evidence="7">The sequence shown here is derived from an EMBL/GenBank/DDBJ whole genome shotgun (WGS) entry which is preliminary data.</text>
</comment>
<dbReference type="PRINTS" id="PR00705">
    <property type="entry name" value="PAPAIN"/>
</dbReference>
<protein>
    <submittedName>
        <fullName evidence="7">Gamete and mating-type specific protein A</fullName>
    </submittedName>
</protein>
<dbReference type="InterPro" id="IPR025660">
    <property type="entry name" value="Pept_his_AS"/>
</dbReference>
<dbReference type="InterPro" id="IPR000169">
    <property type="entry name" value="Pept_cys_AS"/>
</dbReference>
<dbReference type="InterPro" id="IPR039417">
    <property type="entry name" value="Peptidase_C1A_papain-like"/>
</dbReference>
<organism evidence="7 8">
    <name type="scientific">Tieghemostelium lacteum</name>
    <name type="common">Slime mold</name>
    <name type="synonym">Dictyostelium lacteum</name>
    <dbReference type="NCBI Taxonomy" id="361077"/>
    <lineage>
        <taxon>Eukaryota</taxon>
        <taxon>Amoebozoa</taxon>
        <taxon>Evosea</taxon>
        <taxon>Eumycetozoa</taxon>
        <taxon>Dictyostelia</taxon>
        <taxon>Dictyosteliales</taxon>
        <taxon>Raperosteliaceae</taxon>
        <taxon>Tieghemostelium</taxon>
    </lineage>
</organism>
<accession>A0A151Z9V5</accession>
<dbReference type="EMBL" id="LODT01000037">
    <property type="protein sequence ID" value="KYQ90716.1"/>
    <property type="molecule type" value="Genomic_DNA"/>
</dbReference>
<sequence>MMRSLFIVLVLYVTYCKAQSGFTSAELNQIKNWHNVMRANPIPAYSGGSLPPLVYDDAIAATLQTHANACNRTFSAQANYGINSEFMWTWSPYAYFNLTYILNNIQNLYPNYNWTQTYCATGKSCWSWVYVMNIRTTKYGCAKVNCSNVAYFYCDYNLVTYSNRQPYTLKYPNPTPTPTQTQTQTPTPTQTQTQTPPPTTAPPVTTSPPNPNTIDWTNYATPVRNQGSCGSCWAFGAVAALESRYLIKNGLGQKSTLDVAEQNPLSCISNGCNGGWPMNVYTNSGFKSNGIAFEAQEPYQAAVGTCVQTSTAARFKFVGSGQTASNSKQAIINELKNGPMVVCLLADGAFQSYKSGVYVPPTKLSGINHAVTLIGYNAAGDYWIIKNSWGTWWGEAGYIRLSASNDNLNVLMYGGIYPTF</sequence>
<dbReference type="InterPro" id="IPR038765">
    <property type="entry name" value="Papain-like_cys_pep_sf"/>
</dbReference>
<evidence type="ECO:0000256" key="1">
    <source>
        <dbReference type="ARBA" id="ARBA00008455"/>
    </source>
</evidence>
<feature type="domain" description="SCP" evidence="5">
    <location>
        <begin position="25"/>
        <end position="160"/>
    </location>
</feature>
<dbReference type="STRING" id="361077.A0A151Z9V5"/>
<dbReference type="InterPro" id="IPR025661">
    <property type="entry name" value="Pept_asp_AS"/>
</dbReference>
<feature type="compositionally biased region" description="Pro residues" evidence="3">
    <location>
        <begin position="195"/>
        <end position="211"/>
    </location>
</feature>
<dbReference type="Gene3D" id="3.40.33.10">
    <property type="entry name" value="CAP"/>
    <property type="match status" value="1"/>
</dbReference>
<keyword evidence="8" id="KW-1185">Reference proteome</keyword>
<evidence type="ECO:0000256" key="3">
    <source>
        <dbReference type="SAM" id="MobiDB-lite"/>
    </source>
</evidence>
<dbReference type="SMART" id="SM00198">
    <property type="entry name" value="SCP"/>
    <property type="match status" value="1"/>
</dbReference>
<feature type="chain" id="PRO_5018664793" evidence="4">
    <location>
        <begin position="19"/>
        <end position="420"/>
    </location>
</feature>
<dbReference type="SUPFAM" id="SSF55797">
    <property type="entry name" value="PR-1-like"/>
    <property type="match status" value="1"/>
</dbReference>
<dbReference type="PROSITE" id="PS00639">
    <property type="entry name" value="THIOL_PROTEASE_HIS"/>
    <property type="match status" value="1"/>
</dbReference>
<dbReference type="Gene3D" id="3.90.70.10">
    <property type="entry name" value="Cysteine proteinases"/>
    <property type="match status" value="1"/>
</dbReference>
<reference evidence="7 8" key="1">
    <citation type="submission" date="2015-12" db="EMBL/GenBank/DDBJ databases">
        <title>Dictyostelia acquired genes for synthesis and detection of signals that induce cell-type specialization by lateral gene transfer from prokaryotes.</title>
        <authorList>
            <person name="Gloeckner G."/>
            <person name="Schaap P."/>
        </authorList>
    </citation>
    <scope>NUCLEOTIDE SEQUENCE [LARGE SCALE GENOMIC DNA]</scope>
    <source>
        <strain evidence="7 8">TK</strain>
    </source>
</reference>
<dbReference type="PANTHER" id="PTHR12411">
    <property type="entry name" value="CYSTEINE PROTEASE FAMILY C1-RELATED"/>
    <property type="match status" value="1"/>
</dbReference>
<dbReference type="SUPFAM" id="SSF54001">
    <property type="entry name" value="Cysteine proteinases"/>
    <property type="match status" value="1"/>
</dbReference>
<evidence type="ECO:0000313" key="7">
    <source>
        <dbReference type="EMBL" id="KYQ90716.1"/>
    </source>
</evidence>
<evidence type="ECO:0000313" key="8">
    <source>
        <dbReference type="Proteomes" id="UP000076078"/>
    </source>
</evidence>
<dbReference type="GO" id="GO:0008234">
    <property type="term" value="F:cysteine-type peptidase activity"/>
    <property type="evidence" value="ECO:0007669"/>
    <property type="project" value="InterPro"/>
</dbReference>
<evidence type="ECO:0000256" key="4">
    <source>
        <dbReference type="SAM" id="SignalP"/>
    </source>
</evidence>
<gene>
    <name evidence="7" type="ORF">DLAC_09351</name>
</gene>
<dbReference type="OrthoDB" id="17464at2759"/>
<dbReference type="Proteomes" id="UP000076078">
    <property type="component" value="Unassembled WGS sequence"/>
</dbReference>
<keyword evidence="4" id="KW-0732">Signal</keyword>
<feature type="compositionally biased region" description="Low complexity" evidence="3">
    <location>
        <begin position="178"/>
        <end position="194"/>
    </location>
</feature>
<dbReference type="CDD" id="cd02248">
    <property type="entry name" value="Peptidase_C1A"/>
    <property type="match status" value="1"/>
</dbReference>
<feature type="signal peptide" evidence="4">
    <location>
        <begin position="1"/>
        <end position="18"/>
    </location>
</feature>
<dbReference type="InterPro" id="IPR014044">
    <property type="entry name" value="CAP_dom"/>
</dbReference>
<dbReference type="Pfam" id="PF00188">
    <property type="entry name" value="CAP"/>
    <property type="match status" value="1"/>
</dbReference>
<comment type="similarity">
    <text evidence="1">Belongs to the peptidase C1 family.</text>
</comment>
<keyword evidence="2" id="KW-1015">Disulfide bond</keyword>
<feature type="domain" description="Peptidase C1A papain C-terminal" evidence="6">
    <location>
        <begin position="210"/>
        <end position="416"/>
    </location>
</feature>
<dbReference type="Pfam" id="PF00112">
    <property type="entry name" value="Peptidase_C1"/>
    <property type="match status" value="1"/>
</dbReference>
<dbReference type="FunCoup" id="A0A151Z9V5">
    <property type="interactions" value="4"/>
</dbReference>
<evidence type="ECO:0000259" key="5">
    <source>
        <dbReference type="SMART" id="SM00198"/>
    </source>
</evidence>
<name>A0A151Z9V5_TIELA</name>
<dbReference type="InterPro" id="IPR035940">
    <property type="entry name" value="CAP_sf"/>
</dbReference>
<dbReference type="PROSITE" id="PS00640">
    <property type="entry name" value="THIOL_PROTEASE_ASN"/>
    <property type="match status" value="1"/>
</dbReference>
<dbReference type="InterPro" id="IPR000668">
    <property type="entry name" value="Peptidase_C1A_C"/>
</dbReference>
<dbReference type="OMA" id="YVDSAFQ"/>
<evidence type="ECO:0000256" key="2">
    <source>
        <dbReference type="ARBA" id="ARBA00023157"/>
    </source>
</evidence>
<evidence type="ECO:0000259" key="6">
    <source>
        <dbReference type="SMART" id="SM00645"/>
    </source>
</evidence>
<dbReference type="PROSITE" id="PS00139">
    <property type="entry name" value="THIOL_PROTEASE_CYS"/>
    <property type="match status" value="1"/>
</dbReference>
<dbReference type="InParanoid" id="A0A151Z9V5"/>
<proteinExistence type="inferred from homology"/>
<feature type="region of interest" description="Disordered" evidence="3">
    <location>
        <begin position="169"/>
        <end position="212"/>
    </location>
</feature>
<dbReference type="InterPro" id="IPR013128">
    <property type="entry name" value="Peptidase_C1A"/>
</dbReference>
<dbReference type="SMART" id="SM00645">
    <property type="entry name" value="Pept_C1"/>
    <property type="match status" value="1"/>
</dbReference>
<dbReference type="AlphaFoldDB" id="A0A151Z9V5"/>
<dbReference type="GO" id="GO:0006508">
    <property type="term" value="P:proteolysis"/>
    <property type="evidence" value="ECO:0007669"/>
    <property type="project" value="InterPro"/>
</dbReference>